<evidence type="ECO:0000256" key="5">
    <source>
        <dbReference type="ARBA" id="ARBA00022553"/>
    </source>
</evidence>
<dbReference type="Proteomes" id="UP000553957">
    <property type="component" value="Unassembled WGS sequence"/>
</dbReference>
<evidence type="ECO:0000256" key="12">
    <source>
        <dbReference type="ARBA" id="ARBA00039401"/>
    </source>
</evidence>
<evidence type="ECO:0000256" key="7">
    <source>
        <dbReference type="ARBA" id="ARBA00022741"/>
    </source>
</evidence>
<dbReference type="SMART" id="SM00387">
    <property type="entry name" value="HATPase_c"/>
    <property type="match status" value="1"/>
</dbReference>
<dbReference type="SMART" id="SM00388">
    <property type="entry name" value="HisKA"/>
    <property type="match status" value="1"/>
</dbReference>
<comment type="caution">
    <text evidence="16">The sequence shown here is derived from an EMBL/GenBank/DDBJ whole genome shotgun (WGS) entry which is preliminary data.</text>
</comment>
<comment type="catalytic activity">
    <reaction evidence="1">
        <text>ATP + protein L-histidine = ADP + protein N-phospho-L-histidine.</text>
        <dbReference type="EC" id="2.7.13.3"/>
    </reaction>
</comment>
<sequence>MDPTLAAVLGGVIGAALALLSLGAMVLSERSQRKIPVSPDPAVPSGVATVLSVLRSSAVVMGPEDQVLQASAPAHVLGIVRGERLVVDDILTMVRAVRRDGEIRQQDLEIVRGRLGATQYVSARVAPLGSQLVLVLVEDRTRERRLEAIRRDFTVNVSHELKTPVGALILLADAVSEASDDPEAVQRFSDRMRIEASRLSRLVKEIIELSRLQGDDPLEHPHSVDINAVIEAAVDRCRVDAEDRDIKIVVKTEPELEVMGSEDQLSIAIGNLVENAVNYSPDGTRVAVAAHPIGDLVEVTVSDQGVGIPTGDLERIFERFYRVDRARSRETGGTGLGLSIVKHIASIHGGDVRVWSVEGQGSTFTVRLPLRLDPAPGQTGSLSQEEPAVTSTPTPSDMRSASQDPSQARRPGGHLAALEEEPR</sequence>
<gene>
    <name evidence="15" type="ORF">HNR71_002115</name>
    <name evidence="16" type="ORF">HPO96_21700</name>
</gene>
<evidence type="ECO:0000256" key="11">
    <source>
        <dbReference type="ARBA" id="ARBA00023136"/>
    </source>
</evidence>
<dbReference type="InterPro" id="IPR004358">
    <property type="entry name" value="Sig_transdc_His_kin-like_C"/>
</dbReference>
<evidence type="ECO:0000256" key="8">
    <source>
        <dbReference type="ARBA" id="ARBA00022777"/>
    </source>
</evidence>
<evidence type="ECO:0000256" key="6">
    <source>
        <dbReference type="ARBA" id="ARBA00022679"/>
    </source>
</evidence>
<evidence type="ECO:0000313" key="15">
    <source>
        <dbReference type="EMBL" id="MBB6566478.1"/>
    </source>
</evidence>
<dbReference type="FunFam" id="1.10.287.130:FF:000008">
    <property type="entry name" value="Two-component sensor histidine kinase"/>
    <property type="match status" value="1"/>
</dbReference>
<dbReference type="GO" id="GO:0004721">
    <property type="term" value="F:phosphoprotein phosphatase activity"/>
    <property type="evidence" value="ECO:0007669"/>
    <property type="project" value="TreeGrafter"/>
</dbReference>
<proteinExistence type="predicted"/>
<dbReference type="EMBL" id="JABJRC010000005">
    <property type="protein sequence ID" value="NOL42865.1"/>
    <property type="molecule type" value="Genomic_DNA"/>
</dbReference>
<dbReference type="RefSeq" id="WP_171675348.1">
    <property type="nucleotide sequence ID" value="NZ_BAAAGT010000004.1"/>
</dbReference>
<dbReference type="Gene3D" id="1.10.287.130">
    <property type="match status" value="1"/>
</dbReference>
<evidence type="ECO:0000313" key="18">
    <source>
        <dbReference type="Proteomes" id="UP000553957"/>
    </source>
</evidence>
<keyword evidence="6 15" id="KW-0808">Transferase</keyword>
<evidence type="ECO:0000313" key="17">
    <source>
        <dbReference type="Proteomes" id="UP000534306"/>
    </source>
</evidence>
<evidence type="ECO:0000256" key="2">
    <source>
        <dbReference type="ARBA" id="ARBA00004236"/>
    </source>
</evidence>
<evidence type="ECO:0000313" key="16">
    <source>
        <dbReference type="EMBL" id="NOL42865.1"/>
    </source>
</evidence>
<dbReference type="SUPFAM" id="SSF47384">
    <property type="entry name" value="Homodimeric domain of signal transducing histidine kinase"/>
    <property type="match status" value="1"/>
</dbReference>
<dbReference type="FunFam" id="3.30.565.10:FF:000006">
    <property type="entry name" value="Sensor histidine kinase WalK"/>
    <property type="match status" value="1"/>
</dbReference>
<dbReference type="Pfam" id="PF02518">
    <property type="entry name" value="HATPase_c"/>
    <property type="match status" value="1"/>
</dbReference>
<name>A0A7Y4L1Z2_9ACTN</name>
<dbReference type="PANTHER" id="PTHR45453:SF1">
    <property type="entry name" value="PHOSPHATE REGULON SENSOR PROTEIN PHOR"/>
    <property type="match status" value="1"/>
</dbReference>
<dbReference type="PANTHER" id="PTHR45453">
    <property type="entry name" value="PHOSPHATE REGULON SENSOR PROTEIN PHOR"/>
    <property type="match status" value="1"/>
</dbReference>
<dbReference type="PRINTS" id="PR00344">
    <property type="entry name" value="BCTRLSENSOR"/>
</dbReference>
<dbReference type="InterPro" id="IPR036097">
    <property type="entry name" value="HisK_dim/P_sf"/>
</dbReference>
<organism evidence="16 17">
    <name type="scientific">Kribbella sandramycini</name>
    <dbReference type="NCBI Taxonomy" id="60450"/>
    <lineage>
        <taxon>Bacteria</taxon>
        <taxon>Bacillati</taxon>
        <taxon>Actinomycetota</taxon>
        <taxon>Actinomycetes</taxon>
        <taxon>Propionibacteriales</taxon>
        <taxon>Kribbellaceae</taxon>
        <taxon>Kribbella</taxon>
    </lineage>
</organism>
<dbReference type="SUPFAM" id="SSF55874">
    <property type="entry name" value="ATPase domain of HSP90 chaperone/DNA topoisomerase II/histidine kinase"/>
    <property type="match status" value="1"/>
</dbReference>
<dbReference type="GO" id="GO:0005886">
    <property type="term" value="C:plasma membrane"/>
    <property type="evidence" value="ECO:0007669"/>
    <property type="project" value="UniProtKB-SubCell"/>
</dbReference>
<dbReference type="CDD" id="cd00075">
    <property type="entry name" value="HATPase"/>
    <property type="match status" value="1"/>
</dbReference>
<evidence type="ECO:0000256" key="1">
    <source>
        <dbReference type="ARBA" id="ARBA00000085"/>
    </source>
</evidence>
<keyword evidence="8 16" id="KW-0418">Kinase</keyword>
<keyword evidence="17" id="KW-1185">Reference proteome</keyword>
<keyword evidence="4" id="KW-1003">Cell membrane</keyword>
<dbReference type="InterPro" id="IPR005467">
    <property type="entry name" value="His_kinase_dom"/>
</dbReference>
<evidence type="ECO:0000256" key="3">
    <source>
        <dbReference type="ARBA" id="ARBA00012438"/>
    </source>
</evidence>
<reference evidence="15 18" key="2">
    <citation type="submission" date="2020-08" db="EMBL/GenBank/DDBJ databases">
        <title>Sequencing the genomes of 1000 actinobacteria strains.</title>
        <authorList>
            <person name="Klenk H.-P."/>
        </authorList>
    </citation>
    <scope>NUCLEOTIDE SEQUENCE [LARGE SCALE GENOMIC DNA]</scope>
    <source>
        <strain evidence="15 18">DSM 15626</strain>
    </source>
</reference>
<feature type="domain" description="Histidine kinase" evidence="14">
    <location>
        <begin position="156"/>
        <end position="372"/>
    </location>
</feature>
<evidence type="ECO:0000256" key="4">
    <source>
        <dbReference type="ARBA" id="ARBA00022475"/>
    </source>
</evidence>
<keyword evidence="10" id="KW-0902">Two-component regulatory system</keyword>
<evidence type="ECO:0000256" key="9">
    <source>
        <dbReference type="ARBA" id="ARBA00022840"/>
    </source>
</evidence>
<protein>
    <recommendedName>
        <fullName evidence="12">Sensor-like histidine kinase SenX3</fullName>
        <ecNumber evidence="3">2.7.13.3</ecNumber>
    </recommendedName>
</protein>
<dbReference type="GO" id="GO:0000155">
    <property type="term" value="F:phosphorelay sensor kinase activity"/>
    <property type="evidence" value="ECO:0007669"/>
    <property type="project" value="InterPro"/>
</dbReference>
<dbReference type="InterPro" id="IPR003594">
    <property type="entry name" value="HATPase_dom"/>
</dbReference>
<accession>A0A7Y4L1Z2</accession>
<dbReference type="EMBL" id="JACHKF010000001">
    <property type="protein sequence ID" value="MBB6566478.1"/>
    <property type="molecule type" value="Genomic_DNA"/>
</dbReference>
<dbReference type="Proteomes" id="UP000534306">
    <property type="component" value="Unassembled WGS sequence"/>
</dbReference>
<evidence type="ECO:0000259" key="14">
    <source>
        <dbReference type="PROSITE" id="PS50109"/>
    </source>
</evidence>
<keyword evidence="7" id="KW-0547">Nucleotide-binding</keyword>
<keyword evidence="11" id="KW-0472">Membrane</keyword>
<comment type="subcellular location">
    <subcellularLocation>
        <location evidence="2">Cell membrane</location>
    </subcellularLocation>
</comment>
<dbReference type="EC" id="2.7.13.3" evidence="3"/>
<dbReference type="AlphaFoldDB" id="A0A7Y4L1Z2"/>
<evidence type="ECO:0000256" key="10">
    <source>
        <dbReference type="ARBA" id="ARBA00023012"/>
    </source>
</evidence>
<dbReference type="Gene3D" id="3.30.565.10">
    <property type="entry name" value="Histidine kinase-like ATPase, C-terminal domain"/>
    <property type="match status" value="1"/>
</dbReference>
<dbReference type="CDD" id="cd00082">
    <property type="entry name" value="HisKA"/>
    <property type="match status" value="1"/>
</dbReference>
<dbReference type="GO" id="GO:0005524">
    <property type="term" value="F:ATP binding"/>
    <property type="evidence" value="ECO:0007669"/>
    <property type="project" value="UniProtKB-KW"/>
</dbReference>
<dbReference type="InterPro" id="IPR036890">
    <property type="entry name" value="HATPase_C_sf"/>
</dbReference>
<feature type="region of interest" description="Disordered" evidence="13">
    <location>
        <begin position="370"/>
        <end position="423"/>
    </location>
</feature>
<reference evidence="16 17" key="1">
    <citation type="submission" date="2020-05" db="EMBL/GenBank/DDBJ databases">
        <title>Genome sequence of Kribbella sandramycini ATCC 39419.</title>
        <authorList>
            <person name="Maclea K.S."/>
            <person name="Fair J.L."/>
        </authorList>
    </citation>
    <scope>NUCLEOTIDE SEQUENCE [LARGE SCALE GENOMIC DNA]</scope>
    <source>
        <strain evidence="16 17">ATCC 39419</strain>
    </source>
</reference>
<dbReference type="Pfam" id="PF00512">
    <property type="entry name" value="HisKA"/>
    <property type="match status" value="1"/>
</dbReference>
<feature type="compositionally biased region" description="Polar residues" evidence="13">
    <location>
        <begin position="378"/>
        <end position="406"/>
    </location>
</feature>
<keyword evidence="9" id="KW-0067">ATP-binding</keyword>
<dbReference type="GO" id="GO:0016036">
    <property type="term" value="P:cellular response to phosphate starvation"/>
    <property type="evidence" value="ECO:0007669"/>
    <property type="project" value="TreeGrafter"/>
</dbReference>
<dbReference type="PROSITE" id="PS50109">
    <property type="entry name" value="HIS_KIN"/>
    <property type="match status" value="1"/>
</dbReference>
<keyword evidence="5" id="KW-0597">Phosphoprotein</keyword>
<evidence type="ECO:0000256" key="13">
    <source>
        <dbReference type="SAM" id="MobiDB-lite"/>
    </source>
</evidence>
<dbReference type="InterPro" id="IPR050351">
    <property type="entry name" value="BphY/WalK/GraS-like"/>
</dbReference>
<dbReference type="InterPro" id="IPR003661">
    <property type="entry name" value="HisK_dim/P_dom"/>
</dbReference>